<feature type="transmembrane region" description="Helical" evidence="1">
    <location>
        <begin position="41"/>
        <end position="60"/>
    </location>
</feature>
<feature type="transmembrane region" description="Helical" evidence="1">
    <location>
        <begin position="6"/>
        <end position="29"/>
    </location>
</feature>
<dbReference type="InterPro" id="IPR007059">
    <property type="entry name" value="DmsC"/>
</dbReference>
<evidence type="ECO:0000313" key="3">
    <source>
        <dbReference type="Proteomes" id="UP000182975"/>
    </source>
</evidence>
<feature type="transmembrane region" description="Helical" evidence="1">
    <location>
        <begin position="80"/>
        <end position="97"/>
    </location>
</feature>
<dbReference type="PATRIC" id="fig|79604.3.peg.1364"/>
<dbReference type="Pfam" id="PF04976">
    <property type="entry name" value="DmsC"/>
    <property type="match status" value="1"/>
</dbReference>
<dbReference type="GO" id="GO:0005886">
    <property type="term" value="C:plasma membrane"/>
    <property type="evidence" value="ECO:0007669"/>
    <property type="project" value="TreeGrafter"/>
</dbReference>
<organism evidence="2 3">
    <name type="scientific">Denitrobacterium detoxificans</name>
    <dbReference type="NCBI Taxonomy" id="79604"/>
    <lineage>
        <taxon>Bacteria</taxon>
        <taxon>Bacillati</taxon>
        <taxon>Actinomycetota</taxon>
        <taxon>Coriobacteriia</taxon>
        <taxon>Eggerthellales</taxon>
        <taxon>Eggerthellaceae</taxon>
        <taxon>Denitrobacterium</taxon>
    </lineage>
</organism>
<evidence type="ECO:0000256" key="1">
    <source>
        <dbReference type="SAM" id="Phobius"/>
    </source>
</evidence>
<proteinExistence type="predicted"/>
<dbReference type="KEGG" id="ddt:AAY81_06745"/>
<feature type="transmembrane region" description="Helical" evidence="1">
    <location>
        <begin position="230"/>
        <end position="250"/>
    </location>
</feature>
<dbReference type="GO" id="GO:0009390">
    <property type="term" value="C:dimethyl sulfoxide reductase complex"/>
    <property type="evidence" value="ECO:0007669"/>
    <property type="project" value="TreeGrafter"/>
</dbReference>
<feature type="transmembrane region" description="Helical" evidence="1">
    <location>
        <begin position="109"/>
        <end position="130"/>
    </location>
</feature>
<name>A0A172RYR7_9ACTN</name>
<feature type="transmembrane region" description="Helical" evidence="1">
    <location>
        <begin position="182"/>
        <end position="208"/>
    </location>
</feature>
<keyword evidence="1" id="KW-0812">Transmembrane</keyword>
<dbReference type="AlphaFoldDB" id="A0A172RYR7"/>
<keyword evidence="1" id="KW-0472">Membrane</keyword>
<keyword evidence="3" id="KW-1185">Reference proteome</keyword>
<gene>
    <name evidence="2" type="ORF">SAMN02910314_00914</name>
</gene>
<protein>
    <submittedName>
        <fullName evidence="2">Anaerobic dimethyl sulfoxide reductase subunit C (DMSO reductase anchor subunit)</fullName>
    </submittedName>
</protein>
<dbReference type="GO" id="GO:0019645">
    <property type="term" value="P:anaerobic electron transport chain"/>
    <property type="evidence" value="ECO:0007669"/>
    <property type="project" value="InterPro"/>
</dbReference>
<feature type="transmembrane region" description="Helical" evidence="1">
    <location>
        <begin position="262"/>
        <end position="282"/>
    </location>
</feature>
<feature type="transmembrane region" description="Helical" evidence="1">
    <location>
        <begin position="136"/>
        <end position="161"/>
    </location>
</feature>
<dbReference type="PANTHER" id="PTHR38095">
    <property type="entry name" value="ANAEROBIC DIMETHYL SULFOXIDE REDUCTASE CHAIN YNFH"/>
    <property type="match status" value="1"/>
</dbReference>
<sequence>MELQWPLILFTTFMAWSAGLFGAQGLYALRGEGAKAQMSALITSFVLLVVGGIAVFMHLQHWERIFNGFGHITSGITQELIAIVVMVVVMVLFFVYLRRAGEEGALPSWLAILAIVVAVALLIVCAHSYMMASRPAWNNIVQIGSILGAGCALGASTMALLAQLKGEAAEYSGKVNLIGHGLNAALTVIYVIVMGASTSAFFSVANWFDPTSPTRDVTSSASLSPFAGDVLPFTACAIIAALVGVVAAYMGKKQGEWKTWGAIGVVAAFVAALCLRVVFYQMGASVFPLY</sequence>
<keyword evidence="1" id="KW-1133">Transmembrane helix</keyword>
<evidence type="ECO:0000313" key="2">
    <source>
        <dbReference type="EMBL" id="SEO70013.1"/>
    </source>
</evidence>
<dbReference type="RefSeq" id="WP_066663030.1">
    <property type="nucleotide sequence ID" value="NZ_CP011402.1"/>
</dbReference>
<dbReference type="Proteomes" id="UP000182975">
    <property type="component" value="Unassembled WGS sequence"/>
</dbReference>
<reference evidence="3" key="1">
    <citation type="submission" date="2016-10" db="EMBL/GenBank/DDBJ databases">
        <authorList>
            <person name="Varghese N."/>
        </authorList>
    </citation>
    <scope>NUCLEOTIDE SEQUENCE [LARGE SCALE GENOMIC DNA]</scope>
    <source>
        <strain evidence="3">DSM 21843</strain>
    </source>
</reference>
<dbReference type="EMBL" id="FOEC01000004">
    <property type="protein sequence ID" value="SEO70013.1"/>
    <property type="molecule type" value="Genomic_DNA"/>
</dbReference>
<dbReference type="OrthoDB" id="3173194at2"/>
<accession>A0A172RYR7</accession>
<dbReference type="PANTHER" id="PTHR38095:SF2">
    <property type="entry name" value="ANAEROBIC DIMETHYL SULFOXIDE REDUCTASE CHAIN C"/>
    <property type="match status" value="1"/>
</dbReference>
<dbReference type="GO" id="GO:0009389">
    <property type="term" value="F:dimethyl sulfoxide reductase activity"/>
    <property type="evidence" value="ECO:0007669"/>
    <property type="project" value="TreeGrafter"/>
</dbReference>